<dbReference type="InterPro" id="IPR028082">
    <property type="entry name" value="Peripla_BP_I"/>
</dbReference>
<evidence type="ECO:0000256" key="2">
    <source>
        <dbReference type="ARBA" id="ARBA00023125"/>
    </source>
</evidence>
<dbReference type="PANTHER" id="PTHR30146:SF153">
    <property type="entry name" value="LACTOSE OPERON REPRESSOR"/>
    <property type="match status" value="1"/>
</dbReference>
<keyword evidence="3" id="KW-0804">Transcription</keyword>
<evidence type="ECO:0000313" key="6">
    <source>
        <dbReference type="Proteomes" id="UP001202922"/>
    </source>
</evidence>
<dbReference type="Gene3D" id="1.10.260.40">
    <property type="entry name" value="lambda repressor-like DNA-binding domains"/>
    <property type="match status" value="1"/>
</dbReference>
<dbReference type="Pfam" id="PF00356">
    <property type="entry name" value="LacI"/>
    <property type="match status" value="1"/>
</dbReference>
<proteinExistence type="predicted"/>
<accession>A0ABS9TYT6</accession>
<evidence type="ECO:0000313" key="5">
    <source>
        <dbReference type="EMBL" id="MCH6469511.1"/>
    </source>
</evidence>
<feature type="domain" description="HTH lacI-type" evidence="4">
    <location>
        <begin position="3"/>
        <end position="57"/>
    </location>
</feature>
<protein>
    <submittedName>
        <fullName evidence="5">LacI family transcriptional regulator</fullName>
    </submittedName>
</protein>
<dbReference type="CDD" id="cd06267">
    <property type="entry name" value="PBP1_LacI_sugar_binding-like"/>
    <property type="match status" value="1"/>
</dbReference>
<dbReference type="SUPFAM" id="SSF47413">
    <property type="entry name" value="lambda repressor-like DNA-binding domains"/>
    <property type="match status" value="1"/>
</dbReference>
<organism evidence="5 6">
    <name type="scientific">Sinomonas terrae</name>
    <dbReference type="NCBI Taxonomy" id="2908838"/>
    <lineage>
        <taxon>Bacteria</taxon>
        <taxon>Bacillati</taxon>
        <taxon>Actinomycetota</taxon>
        <taxon>Actinomycetes</taxon>
        <taxon>Micrococcales</taxon>
        <taxon>Micrococcaceae</taxon>
        <taxon>Sinomonas</taxon>
    </lineage>
</organism>
<dbReference type="SMART" id="SM00354">
    <property type="entry name" value="HTH_LACI"/>
    <property type="match status" value="1"/>
</dbReference>
<dbReference type="InterPro" id="IPR010982">
    <property type="entry name" value="Lambda_DNA-bd_dom_sf"/>
</dbReference>
<dbReference type="PROSITE" id="PS00356">
    <property type="entry name" value="HTH_LACI_1"/>
    <property type="match status" value="1"/>
</dbReference>
<dbReference type="RefSeq" id="WP_241052766.1">
    <property type="nucleotide sequence ID" value="NZ_JAKZBV010000001.1"/>
</dbReference>
<keyword evidence="1" id="KW-0805">Transcription regulation</keyword>
<evidence type="ECO:0000259" key="4">
    <source>
        <dbReference type="PROSITE" id="PS50932"/>
    </source>
</evidence>
<dbReference type="InterPro" id="IPR000843">
    <property type="entry name" value="HTH_LacI"/>
</dbReference>
<keyword evidence="2" id="KW-0238">DNA-binding</keyword>
<dbReference type="Pfam" id="PF13377">
    <property type="entry name" value="Peripla_BP_3"/>
    <property type="match status" value="1"/>
</dbReference>
<name>A0ABS9TYT6_9MICC</name>
<dbReference type="PRINTS" id="PR00036">
    <property type="entry name" value="HTHLACI"/>
</dbReference>
<dbReference type="CDD" id="cd01392">
    <property type="entry name" value="HTH_LacI"/>
    <property type="match status" value="1"/>
</dbReference>
<dbReference type="InterPro" id="IPR046335">
    <property type="entry name" value="LacI/GalR-like_sensor"/>
</dbReference>
<evidence type="ECO:0000256" key="1">
    <source>
        <dbReference type="ARBA" id="ARBA00023015"/>
    </source>
</evidence>
<sequence length="336" mass="35814">MRATVRDVARLAGVSPKTVSNVVNGTVPVNPDTRERVEAAMASLDYVPNLSARGLRNGRSGLIALALPDLSTPYSAELVHEVVEAAHRNRLAVQLEETGYDPERELQLLTRARANLVDGLILNPLVLDQSAIAPGIVLPPAVILGEVQQNIVDAVGVDSVGAARAVTRMFAEGGRRRIAVLGARRPGAAATAETRTRGYREALAELGLPWEPELEIICEDWHSEGGAEALSGFLARHDPPDALFCFTDSLAYGALSVLASAGLSVPRDVSVAGFDDLAMSPYAVPALTSVNFSRRTMAEKAVQLLLEQIEHRGRPPRTVTVPFSIRHRASTGATSA</sequence>
<dbReference type="PROSITE" id="PS50932">
    <property type="entry name" value="HTH_LACI_2"/>
    <property type="match status" value="1"/>
</dbReference>
<gene>
    <name evidence="5" type="ORF">L0M17_05805</name>
</gene>
<dbReference type="EMBL" id="JAKZBV010000001">
    <property type="protein sequence ID" value="MCH6469511.1"/>
    <property type="molecule type" value="Genomic_DNA"/>
</dbReference>
<dbReference type="Gene3D" id="3.40.50.2300">
    <property type="match status" value="2"/>
</dbReference>
<dbReference type="PANTHER" id="PTHR30146">
    <property type="entry name" value="LACI-RELATED TRANSCRIPTIONAL REPRESSOR"/>
    <property type="match status" value="1"/>
</dbReference>
<keyword evidence="6" id="KW-1185">Reference proteome</keyword>
<dbReference type="Proteomes" id="UP001202922">
    <property type="component" value="Unassembled WGS sequence"/>
</dbReference>
<evidence type="ECO:0000256" key="3">
    <source>
        <dbReference type="ARBA" id="ARBA00023163"/>
    </source>
</evidence>
<reference evidence="5 6" key="1">
    <citation type="submission" date="2022-03" db="EMBL/GenBank/DDBJ databases">
        <title>Sinomonas sp. isolated from a soil.</title>
        <authorList>
            <person name="Han J."/>
            <person name="Kim D.-U."/>
        </authorList>
    </citation>
    <scope>NUCLEOTIDE SEQUENCE [LARGE SCALE GENOMIC DNA]</scope>
    <source>
        <strain evidence="5 6">5-5</strain>
    </source>
</reference>
<dbReference type="SUPFAM" id="SSF53822">
    <property type="entry name" value="Periplasmic binding protein-like I"/>
    <property type="match status" value="1"/>
</dbReference>
<comment type="caution">
    <text evidence="5">The sequence shown here is derived from an EMBL/GenBank/DDBJ whole genome shotgun (WGS) entry which is preliminary data.</text>
</comment>